<proteinExistence type="predicted"/>
<dbReference type="PROSITE" id="PS50013">
    <property type="entry name" value="CHROMO_2"/>
    <property type="match status" value="1"/>
</dbReference>
<evidence type="ECO:0000313" key="5">
    <source>
        <dbReference type="Proteomes" id="UP000803884"/>
    </source>
</evidence>
<keyword evidence="5" id="KW-1185">Reference proteome</keyword>
<dbReference type="Gene3D" id="2.40.50.40">
    <property type="match status" value="1"/>
</dbReference>
<feature type="region of interest" description="Disordered" evidence="2">
    <location>
        <begin position="416"/>
        <end position="495"/>
    </location>
</feature>
<feature type="compositionally biased region" description="Basic and acidic residues" evidence="2">
    <location>
        <begin position="262"/>
        <end position="272"/>
    </location>
</feature>
<feature type="region of interest" description="Disordered" evidence="2">
    <location>
        <begin position="18"/>
        <end position="48"/>
    </location>
</feature>
<feature type="compositionally biased region" description="Basic and acidic residues" evidence="2">
    <location>
        <begin position="369"/>
        <end position="378"/>
    </location>
</feature>
<feature type="compositionally biased region" description="Acidic residues" evidence="2">
    <location>
        <begin position="484"/>
        <end position="495"/>
    </location>
</feature>
<feature type="compositionally biased region" description="Low complexity" evidence="2">
    <location>
        <begin position="416"/>
        <end position="444"/>
    </location>
</feature>
<dbReference type="SUPFAM" id="SSF54160">
    <property type="entry name" value="Chromo domain-like"/>
    <property type="match status" value="1"/>
</dbReference>
<evidence type="ECO:0000256" key="2">
    <source>
        <dbReference type="SAM" id="MobiDB-lite"/>
    </source>
</evidence>
<dbReference type="GO" id="GO:0006338">
    <property type="term" value="P:chromatin remodeling"/>
    <property type="evidence" value="ECO:0007669"/>
    <property type="project" value="UniProtKB-ARBA"/>
</dbReference>
<name>A0AB34KGW7_9PEZI</name>
<dbReference type="GeneID" id="96009383"/>
<dbReference type="SMART" id="SM00298">
    <property type="entry name" value="CHROMO"/>
    <property type="match status" value="1"/>
</dbReference>
<dbReference type="EMBL" id="JAAQHG020000038">
    <property type="protein sequence ID" value="KAL1583217.1"/>
    <property type="molecule type" value="Genomic_DNA"/>
</dbReference>
<feature type="region of interest" description="Disordered" evidence="2">
    <location>
        <begin position="116"/>
        <end position="394"/>
    </location>
</feature>
<dbReference type="InterPro" id="IPR016197">
    <property type="entry name" value="Chromo-like_dom_sf"/>
</dbReference>
<evidence type="ECO:0000256" key="1">
    <source>
        <dbReference type="ARBA" id="ARBA00011353"/>
    </source>
</evidence>
<comment type="caution">
    <text evidence="4">The sequence shown here is derived from an EMBL/GenBank/DDBJ whole genome shotgun (WGS) entry which is preliminary data.</text>
</comment>
<dbReference type="RefSeq" id="XP_069226324.1">
    <property type="nucleotide sequence ID" value="XM_069376545.1"/>
</dbReference>
<dbReference type="AlphaFoldDB" id="A0AB34KGW7"/>
<protein>
    <recommendedName>
        <fullName evidence="3">Chromo domain-containing protein</fullName>
    </recommendedName>
</protein>
<dbReference type="InterPro" id="IPR000953">
    <property type="entry name" value="Chromo/chromo_shadow_dom"/>
</dbReference>
<dbReference type="Proteomes" id="UP000803884">
    <property type="component" value="Unassembled WGS sequence"/>
</dbReference>
<feature type="domain" description="Chromo" evidence="3">
    <location>
        <begin position="496"/>
        <end position="553"/>
    </location>
</feature>
<accession>A0AB34KGW7</accession>
<reference evidence="4 5" key="1">
    <citation type="journal article" date="2020" name="Microbiol. Resour. Announc.">
        <title>Draft Genome Sequence of a Cladosporium Species Isolated from the Mesophotic Ascidian Didemnum maculosum.</title>
        <authorList>
            <person name="Gioti A."/>
            <person name="Siaperas R."/>
            <person name="Nikolaivits E."/>
            <person name="Le Goff G."/>
            <person name="Ouazzani J."/>
            <person name="Kotoulas G."/>
            <person name="Topakas E."/>
        </authorList>
    </citation>
    <scope>NUCLEOTIDE SEQUENCE [LARGE SCALE GENOMIC DNA]</scope>
    <source>
        <strain evidence="4 5">TM138-S3</strain>
    </source>
</reference>
<evidence type="ECO:0000259" key="3">
    <source>
        <dbReference type="PROSITE" id="PS50013"/>
    </source>
</evidence>
<comment type="subunit">
    <text evidence="1">Component of the NuA4 histone acetyltransferase complex.</text>
</comment>
<sequence>MPPPPTASLSVVINRSEARSMGSSVSKLPTAPRIKPRTYDDKPLPIQASDYAPRDAKIVSRTFDGGKVAFELMIGQTLLSDIGLEEVLEYVSPYHLEEYENDEFKKEEELLRIAEEEDRRMKEEERLRRKERAKTKGVVIMQESSDEDSTSLDVVTGKHGRARPSYKPLFKIPEQKRRRRRRRDPRTGELIPLSDGSDESAAENSASSDDTESRLSLDNMGLPKRRRRRKRDPVTGELMPLDSKLTSSKHMPRIDGIQESIASDRADSDQPKKRPRRRRHPITKELMPLGWRYEQEQQKESQIPAMQRLSLTKESEPKRRRLEGSESPWRRTASPPRMLSSTSHTTSKREEVGAATLSAFQKGGIVSLHDSDSERSAEGEVGMAPAGPKPKLIRRSYGGAPIVEIPAQPMVNSLSQGLSHGLQLPVRASPSKSSTSRPSYSRPSQLKDEDSSSEAQKPKSSPVKPATSIVHPSAADSDSQTYDSESEDDDLPDDEFVIEAILAHSWSNPVTHPSHMGQKPVMLYKVKWEGRTDPTWEPKTSFGDLSVIREYQKSVGMNADLVDD</sequence>
<feature type="compositionally biased region" description="Basic and acidic residues" evidence="2">
    <location>
        <begin position="116"/>
        <end position="128"/>
    </location>
</feature>
<gene>
    <name evidence="4" type="ORF">WHR41_07941</name>
</gene>
<evidence type="ECO:0000313" key="4">
    <source>
        <dbReference type="EMBL" id="KAL1583217.1"/>
    </source>
</evidence>
<organism evidence="4 5">
    <name type="scientific">Cladosporium halotolerans</name>
    <dbReference type="NCBI Taxonomy" id="1052096"/>
    <lineage>
        <taxon>Eukaryota</taxon>
        <taxon>Fungi</taxon>
        <taxon>Dikarya</taxon>
        <taxon>Ascomycota</taxon>
        <taxon>Pezizomycotina</taxon>
        <taxon>Dothideomycetes</taxon>
        <taxon>Dothideomycetidae</taxon>
        <taxon>Cladosporiales</taxon>
        <taxon>Cladosporiaceae</taxon>
        <taxon>Cladosporium</taxon>
    </lineage>
</organism>